<gene>
    <name evidence="2" type="primary">Riok3</name>
    <name evidence="2" type="ORF">N1851_007585</name>
</gene>
<name>A0AA47N3Y2_MERPO</name>
<accession>A0AA47N3Y2</accession>
<evidence type="ECO:0000313" key="3">
    <source>
        <dbReference type="Proteomes" id="UP001174136"/>
    </source>
</evidence>
<dbReference type="AlphaFoldDB" id="A0AA47N3Y2"/>
<keyword evidence="2" id="KW-0418">Kinase</keyword>
<keyword evidence="3" id="KW-1185">Reference proteome</keyword>
<feature type="region of interest" description="Disordered" evidence="1">
    <location>
        <begin position="170"/>
        <end position="194"/>
    </location>
</feature>
<dbReference type="EMBL" id="JAOPHQ010001315">
    <property type="protein sequence ID" value="KAK0151275.1"/>
    <property type="molecule type" value="Genomic_DNA"/>
</dbReference>
<feature type="region of interest" description="Disordered" evidence="1">
    <location>
        <begin position="126"/>
        <end position="147"/>
    </location>
</feature>
<dbReference type="GO" id="GO:0016301">
    <property type="term" value="F:kinase activity"/>
    <property type="evidence" value="ECO:0007669"/>
    <property type="project" value="UniProtKB-KW"/>
</dbReference>
<dbReference type="Proteomes" id="UP001174136">
    <property type="component" value="Unassembled WGS sequence"/>
</dbReference>
<evidence type="ECO:0000313" key="2">
    <source>
        <dbReference type="EMBL" id="KAK0151275.1"/>
    </source>
</evidence>
<protein>
    <submittedName>
        <fullName evidence="2">Serine/threonine-protein kinase RIO3</fullName>
    </submittedName>
</protein>
<proteinExistence type="predicted"/>
<evidence type="ECO:0000256" key="1">
    <source>
        <dbReference type="SAM" id="MobiDB-lite"/>
    </source>
</evidence>
<reference evidence="2" key="1">
    <citation type="journal article" date="2023" name="Front. Mar. Sci.">
        <title>A new Merluccius polli reference genome to investigate the effects of global change in West African waters.</title>
        <authorList>
            <person name="Mateo J.L."/>
            <person name="Blanco-Fernandez C."/>
            <person name="Garcia-Vazquez E."/>
            <person name="Machado-Schiaffino G."/>
        </authorList>
    </citation>
    <scope>NUCLEOTIDE SEQUENCE</scope>
    <source>
        <strain evidence="2">C29</strain>
        <tissue evidence="2">Fin</tissue>
    </source>
</reference>
<comment type="caution">
    <text evidence="2">The sequence shown here is derived from an EMBL/GenBank/DDBJ whole genome shotgun (WGS) entry which is preliminary data.</text>
</comment>
<sequence length="237" mass="26532">MWLATNEPKRDPNRRLKCDIPHYKRGAAVLPWPSHVVSRSPWGKGAPAVPTCSLSDVMSEELARQPEANLVSAEETETNSDLLLAQMLQMQYDRECTQLRGRAQVPNARAKCPSPSRTYRLVHKPQVTPRKGFTGKGNNTSPTQPAELGHVGDGLGMDLKLSNQVFNSLKQHSPQRAAPQRRLHDKKEHSTAEQAVVPRTLLMYKMHNGCISTGRRSVVFHANGGMLEEQPVQTRWF</sequence>
<keyword evidence="2" id="KW-0808">Transferase</keyword>
<organism evidence="2 3">
    <name type="scientific">Merluccius polli</name>
    <name type="common">Benguela hake</name>
    <name type="synonym">Merluccius cadenati</name>
    <dbReference type="NCBI Taxonomy" id="89951"/>
    <lineage>
        <taxon>Eukaryota</taxon>
        <taxon>Metazoa</taxon>
        <taxon>Chordata</taxon>
        <taxon>Craniata</taxon>
        <taxon>Vertebrata</taxon>
        <taxon>Euteleostomi</taxon>
        <taxon>Actinopterygii</taxon>
        <taxon>Neopterygii</taxon>
        <taxon>Teleostei</taxon>
        <taxon>Neoteleostei</taxon>
        <taxon>Acanthomorphata</taxon>
        <taxon>Zeiogadaria</taxon>
        <taxon>Gadariae</taxon>
        <taxon>Gadiformes</taxon>
        <taxon>Gadoidei</taxon>
        <taxon>Merlucciidae</taxon>
        <taxon>Merluccius</taxon>
    </lineage>
</organism>